<evidence type="ECO:0000259" key="7">
    <source>
        <dbReference type="Pfam" id="PF02706"/>
    </source>
</evidence>
<dbReference type="Pfam" id="PF02706">
    <property type="entry name" value="Wzz"/>
    <property type="match status" value="1"/>
</dbReference>
<keyword evidence="5" id="KW-1133">Transmembrane helix</keyword>
<dbReference type="PANTHER" id="PTHR32309:SF13">
    <property type="entry name" value="FERRIC ENTEROBACTIN TRANSPORT PROTEIN FEPE"/>
    <property type="match status" value="1"/>
</dbReference>
<dbReference type="EMBL" id="AP027732">
    <property type="protein sequence ID" value="BDZ48174.1"/>
    <property type="molecule type" value="Genomic_DNA"/>
</dbReference>
<evidence type="ECO:0000313" key="9">
    <source>
        <dbReference type="Proteomes" id="UP001321486"/>
    </source>
</evidence>
<evidence type="ECO:0000256" key="4">
    <source>
        <dbReference type="ARBA" id="ARBA00022692"/>
    </source>
</evidence>
<evidence type="ECO:0000256" key="2">
    <source>
        <dbReference type="ARBA" id="ARBA00006683"/>
    </source>
</evidence>
<accession>A0ABM8GIK0</accession>
<comment type="subcellular location">
    <subcellularLocation>
        <location evidence="1">Cell membrane</location>
        <topology evidence="1">Multi-pass membrane protein</topology>
    </subcellularLocation>
</comment>
<proteinExistence type="inferred from homology"/>
<reference evidence="9" key="1">
    <citation type="journal article" date="2019" name="Int. J. Syst. Evol. Microbiol.">
        <title>The Global Catalogue of Microorganisms (GCM) 10K type strain sequencing project: providing services to taxonomists for standard genome sequencing and annotation.</title>
        <authorList>
            <consortium name="The Broad Institute Genomics Platform"/>
            <consortium name="The Broad Institute Genome Sequencing Center for Infectious Disease"/>
            <person name="Wu L."/>
            <person name="Ma J."/>
        </authorList>
    </citation>
    <scope>NUCLEOTIDE SEQUENCE [LARGE SCALE GENOMIC DNA]</scope>
    <source>
        <strain evidence="9">NBRC 108728</strain>
    </source>
</reference>
<protein>
    <recommendedName>
        <fullName evidence="7">Polysaccharide chain length determinant N-terminal domain-containing protein</fullName>
    </recommendedName>
</protein>
<feature type="domain" description="Polysaccharide chain length determinant N-terminal" evidence="7">
    <location>
        <begin position="3"/>
        <end position="91"/>
    </location>
</feature>
<dbReference type="PANTHER" id="PTHR32309">
    <property type="entry name" value="TYROSINE-PROTEIN KINASE"/>
    <property type="match status" value="1"/>
</dbReference>
<comment type="similarity">
    <text evidence="2">Belongs to the CpsC/CapA family.</text>
</comment>
<dbReference type="Proteomes" id="UP001321486">
    <property type="component" value="Chromosome"/>
</dbReference>
<dbReference type="RefSeq" id="WP_286345196.1">
    <property type="nucleotide sequence ID" value="NZ_AP027732.1"/>
</dbReference>
<organism evidence="8 9">
    <name type="scientific">Frondihabitans sucicola</name>
    <dbReference type="NCBI Taxonomy" id="1268041"/>
    <lineage>
        <taxon>Bacteria</taxon>
        <taxon>Bacillati</taxon>
        <taxon>Actinomycetota</taxon>
        <taxon>Actinomycetes</taxon>
        <taxon>Micrococcales</taxon>
        <taxon>Microbacteriaceae</taxon>
        <taxon>Frondihabitans</taxon>
    </lineage>
</organism>
<keyword evidence="3" id="KW-1003">Cell membrane</keyword>
<evidence type="ECO:0000256" key="1">
    <source>
        <dbReference type="ARBA" id="ARBA00004651"/>
    </source>
</evidence>
<evidence type="ECO:0000256" key="3">
    <source>
        <dbReference type="ARBA" id="ARBA00022475"/>
    </source>
</evidence>
<gene>
    <name evidence="8" type="ORF">GCM10025867_04150</name>
</gene>
<dbReference type="InterPro" id="IPR050445">
    <property type="entry name" value="Bact_polysacc_biosynth/exp"/>
</dbReference>
<evidence type="ECO:0000313" key="8">
    <source>
        <dbReference type="EMBL" id="BDZ48174.1"/>
    </source>
</evidence>
<evidence type="ECO:0000256" key="6">
    <source>
        <dbReference type="ARBA" id="ARBA00023136"/>
    </source>
</evidence>
<dbReference type="InterPro" id="IPR003856">
    <property type="entry name" value="LPS_length_determ_N"/>
</dbReference>
<evidence type="ECO:0000256" key="5">
    <source>
        <dbReference type="ARBA" id="ARBA00022989"/>
    </source>
</evidence>
<keyword evidence="6" id="KW-0472">Membrane</keyword>
<sequence>MQLSDYIRIIRRRWLTIVVFTLVGLLAAGTYALLAPKSYVSSTRLFVNVQSSESNSAVDIVQGSSAAQQKVRSYADVVTSAGVLEPVIKDLHLDTSVQQLASRVTATAQVNSVIITIAVSGESAAETATIANAIGKSFSTIVVDSLESPASGGPSLVKIVTVEPAIPATMPASPRTG</sequence>
<keyword evidence="9" id="KW-1185">Reference proteome</keyword>
<keyword evidence="4" id="KW-0812">Transmembrane</keyword>
<name>A0ABM8GIK0_9MICO</name>